<evidence type="ECO:0000313" key="2">
    <source>
        <dbReference type="EMBL" id="SJZ38313.1"/>
    </source>
</evidence>
<gene>
    <name evidence="2" type="ORF">SAMN02745973_00393</name>
</gene>
<dbReference type="Proteomes" id="UP000196365">
    <property type="component" value="Unassembled WGS sequence"/>
</dbReference>
<evidence type="ECO:0000256" key="1">
    <source>
        <dbReference type="SAM" id="Coils"/>
    </source>
</evidence>
<organism evidence="2 3">
    <name type="scientific">Garciella nitratireducens DSM 15102</name>
    <dbReference type="NCBI Taxonomy" id="1121911"/>
    <lineage>
        <taxon>Bacteria</taxon>
        <taxon>Bacillati</taxon>
        <taxon>Bacillota</taxon>
        <taxon>Clostridia</taxon>
        <taxon>Eubacteriales</taxon>
        <taxon>Eubacteriaceae</taxon>
        <taxon>Garciella</taxon>
    </lineage>
</organism>
<accession>A0A1T4K7M4</accession>
<dbReference type="AlphaFoldDB" id="A0A1T4K7M4"/>
<sequence length="86" mass="10185">MIDVSRITSILKIKVDGQKSIILTEDQAEELCIKLEQMLFDEPTYDQLNDLVMDLKIENEKLKEELENLNVLFEDKLDQRLGRRYI</sequence>
<name>A0A1T4K7M4_9FIRM</name>
<evidence type="ECO:0000313" key="3">
    <source>
        <dbReference type="Proteomes" id="UP000196365"/>
    </source>
</evidence>
<dbReference type="RefSeq" id="WP_087677830.1">
    <property type="nucleotide sequence ID" value="NZ_FUWV01000001.1"/>
</dbReference>
<keyword evidence="1" id="KW-0175">Coiled coil</keyword>
<dbReference type="EMBL" id="FUWV01000001">
    <property type="protein sequence ID" value="SJZ38313.1"/>
    <property type="molecule type" value="Genomic_DNA"/>
</dbReference>
<feature type="coiled-coil region" evidence="1">
    <location>
        <begin position="45"/>
        <end position="79"/>
    </location>
</feature>
<keyword evidence="3" id="KW-1185">Reference proteome</keyword>
<proteinExistence type="predicted"/>
<reference evidence="2 3" key="1">
    <citation type="submission" date="2017-02" db="EMBL/GenBank/DDBJ databases">
        <authorList>
            <person name="Peterson S.W."/>
        </authorList>
    </citation>
    <scope>NUCLEOTIDE SEQUENCE [LARGE SCALE GENOMIC DNA]</scope>
    <source>
        <strain evidence="2 3">DSM 15102</strain>
    </source>
</reference>
<protein>
    <submittedName>
        <fullName evidence="2">Uncharacterized protein</fullName>
    </submittedName>
</protein>